<keyword evidence="2" id="KW-1185">Reference proteome</keyword>
<organism evidence="1 2">
    <name type="scientific">Caballeronia arvi</name>
    <dbReference type="NCBI Taxonomy" id="1777135"/>
    <lineage>
        <taxon>Bacteria</taxon>
        <taxon>Pseudomonadati</taxon>
        <taxon>Pseudomonadota</taxon>
        <taxon>Betaproteobacteria</taxon>
        <taxon>Burkholderiales</taxon>
        <taxon>Burkholderiaceae</taxon>
        <taxon>Caballeronia</taxon>
    </lineage>
</organism>
<reference evidence="1" key="1">
    <citation type="submission" date="2016-01" db="EMBL/GenBank/DDBJ databases">
        <authorList>
            <person name="Peeters C."/>
        </authorList>
    </citation>
    <scope>NUCLEOTIDE SEQUENCE [LARGE SCALE GENOMIC DNA]</scope>
    <source>
        <strain evidence="1">LMG 29317</strain>
    </source>
</reference>
<protein>
    <submittedName>
        <fullName evidence="1">Uncharacterized protein</fullName>
    </submittedName>
</protein>
<comment type="caution">
    <text evidence="1">The sequence shown here is derived from an EMBL/GenBank/DDBJ whole genome shotgun (WGS) entry which is preliminary data.</text>
</comment>
<dbReference type="Proteomes" id="UP000055019">
    <property type="component" value="Unassembled WGS sequence"/>
</dbReference>
<dbReference type="EMBL" id="FCOM02000312">
    <property type="protein sequence ID" value="SAL89049.1"/>
    <property type="molecule type" value="Genomic_DNA"/>
</dbReference>
<proteinExistence type="predicted"/>
<evidence type="ECO:0000313" key="2">
    <source>
        <dbReference type="Proteomes" id="UP000055019"/>
    </source>
</evidence>
<dbReference type="AlphaFoldDB" id="A0A158L768"/>
<gene>
    <name evidence="1" type="ORF">AWB74_08889</name>
</gene>
<name>A0A158L768_9BURK</name>
<sequence length="225" mass="25133">MWACFRKSTTRRPSGSAVIFRKLSRTWRSSMPDLRSPVTRRKNRAFRIFPPLGKERSFRETLRPSIDTRSGDPRRSLKIGCAEKSGSVSTFRGAPGVERRCGAPGLLPACRRPRCAADFDARLGPCSCLHGGVPDHRRPAGDCDLQAPRPDAIRRWLLACDRAGRHGVDSCGRDYFDGRAHRLAGVRARDAAARRPASHRARTHYYGHGLQLVVEDLLRGRRGPV</sequence>
<accession>A0A158L768</accession>
<evidence type="ECO:0000313" key="1">
    <source>
        <dbReference type="EMBL" id="SAL89049.1"/>
    </source>
</evidence>